<dbReference type="Pfam" id="PF25053">
    <property type="entry name" value="DUF7791"/>
    <property type="match status" value="1"/>
</dbReference>
<evidence type="ECO:0000256" key="1">
    <source>
        <dbReference type="ARBA" id="ARBA00022737"/>
    </source>
</evidence>
<feature type="domain" description="DUF7791" evidence="4">
    <location>
        <begin position="514"/>
        <end position="646"/>
    </location>
</feature>
<dbReference type="Proteomes" id="UP000800200">
    <property type="component" value="Unassembled WGS sequence"/>
</dbReference>
<evidence type="ECO:0000259" key="3">
    <source>
        <dbReference type="Pfam" id="PF24883"/>
    </source>
</evidence>
<dbReference type="Pfam" id="PF24883">
    <property type="entry name" value="NPHP3_N"/>
    <property type="match status" value="1"/>
</dbReference>
<keyword evidence="1" id="KW-0677">Repeat</keyword>
<dbReference type="InterPro" id="IPR027417">
    <property type="entry name" value="P-loop_NTPase"/>
</dbReference>
<reference evidence="5" key="1">
    <citation type="journal article" date="2020" name="Stud. Mycol.">
        <title>101 Dothideomycetes genomes: a test case for predicting lifestyles and emergence of pathogens.</title>
        <authorList>
            <person name="Haridas S."/>
            <person name="Albert R."/>
            <person name="Binder M."/>
            <person name="Bloem J."/>
            <person name="Labutti K."/>
            <person name="Salamov A."/>
            <person name="Andreopoulos B."/>
            <person name="Baker S."/>
            <person name="Barry K."/>
            <person name="Bills G."/>
            <person name="Bluhm B."/>
            <person name="Cannon C."/>
            <person name="Castanera R."/>
            <person name="Culley D."/>
            <person name="Daum C."/>
            <person name="Ezra D."/>
            <person name="Gonzalez J."/>
            <person name="Henrissat B."/>
            <person name="Kuo A."/>
            <person name="Liang C."/>
            <person name="Lipzen A."/>
            <person name="Lutzoni F."/>
            <person name="Magnuson J."/>
            <person name="Mondo S."/>
            <person name="Nolan M."/>
            <person name="Ohm R."/>
            <person name="Pangilinan J."/>
            <person name="Park H.-J."/>
            <person name="Ramirez L."/>
            <person name="Alfaro M."/>
            <person name="Sun H."/>
            <person name="Tritt A."/>
            <person name="Yoshinaga Y."/>
            <person name="Zwiers L.-H."/>
            <person name="Turgeon B."/>
            <person name="Goodwin S."/>
            <person name="Spatafora J."/>
            <person name="Crous P."/>
            <person name="Grigoriev I."/>
        </authorList>
    </citation>
    <scope>NUCLEOTIDE SEQUENCE</scope>
    <source>
        <strain evidence="5">CBS 207.26</strain>
    </source>
</reference>
<gene>
    <name evidence="5" type="ORF">K469DRAFT_734449</name>
</gene>
<keyword evidence="6" id="KW-1185">Reference proteome</keyword>
<evidence type="ECO:0000313" key="5">
    <source>
        <dbReference type="EMBL" id="KAF2194685.1"/>
    </source>
</evidence>
<accession>A0A6A6EU20</accession>
<evidence type="ECO:0000313" key="6">
    <source>
        <dbReference type="Proteomes" id="UP000800200"/>
    </source>
</evidence>
<evidence type="ECO:0000259" key="4">
    <source>
        <dbReference type="Pfam" id="PF25053"/>
    </source>
</evidence>
<feature type="coiled-coil region" evidence="2">
    <location>
        <begin position="121"/>
        <end position="225"/>
    </location>
</feature>
<organism evidence="5 6">
    <name type="scientific">Zopfia rhizophila CBS 207.26</name>
    <dbReference type="NCBI Taxonomy" id="1314779"/>
    <lineage>
        <taxon>Eukaryota</taxon>
        <taxon>Fungi</taxon>
        <taxon>Dikarya</taxon>
        <taxon>Ascomycota</taxon>
        <taxon>Pezizomycotina</taxon>
        <taxon>Dothideomycetes</taxon>
        <taxon>Dothideomycetes incertae sedis</taxon>
        <taxon>Zopfiaceae</taxon>
        <taxon>Zopfia</taxon>
    </lineage>
</organism>
<keyword evidence="2" id="KW-0175">Coiled coil</keyword>
<dbReference type="InterPro" id="IPR056693">
    <property type="entry name" value="DUF7791"/>
</dbReference>
<dbReference type="Gene3D" id="3.40.50.300">
    <property type="entry name" value="P-loop containing nucleotide triphosphate hydrolases"/>
    <property type="match status" value="1"/>
</dbReference>
<proteinExistence type="predicted"/>
<name>A0A6A6EU20_9PEZI</name>
<feature type="domain" description="Nephrocystin 3-like N-terminal" evidence="3">
    <location>
        <begin position="251"/>
        <end position="419"/>
    </location>
</feature>
<dbReference type="EMBL" id="ML994611">
    <property type="protein sequence ID" value="KAF2194685.1"/>
    <property type="molecule type" value="Genomic_DNA"/>
</dbReference>
<dbReference type="InterPro" id="IPR056884">
    <property type="entry name" value="NPHP3-like_N"/>
</dbReference>
<dbReference type="OrthoDB" id="443402at2759"/>
<dbReference type="PANTHER" id="PTHR10039:SF5">
    <property type="entry name" value="NACHT DOMAIN-CONTAINING PROTEIN"/>
    <property type="match status" value="1"/>
</dbReference>
<dbReference type="PANTHER" id="PTHR10039">
    <property type="entry name" value="AMELOGENIN"/>
    <property type="match status" value="1"/>
</dbReference>
<dbReference type="AlphaFoldDB" id="A0A6A6EU20"/>
<dbReference type="SUPFAM" id="SSF52540">
    <property type="entry name" value="P-loop containing nucleoside triphosphate hydrolases"/>
    <property type="match status" value="1"/>
</dbReference>
<sequence length="893" mass="102959">MAEALAALGVAANIAQFVGLGLQLISEGQEIYGSLYGARDEHHELEVLIEDIKNYSDEVKATSSHQKERTRPLSGDEKAIQRLAEECKPVADKLLRILNNLKVAKNSRFRGLQTVRQTFRSAAKKKDIQDLERRLLRLDERLRTRASKMLLKSNHSDILLAISDLHQNHKRLNINANLKLDQLREDIINVVNKGAESTGQRGVTLDSLSERLISLVEQGKRAELEQRMVESLTFDSMREREEKIKDAHARTLNWIFEEPDIGFTDWLQTGNGIYWVKGKAGSGKSTLMKYICDHEATLKALCSWAGEELLVPASYFFWNAGLPMQKSQVGLLQSLLYQVLVACPSFILEICAGRRPKEPWSRKALFEALTAISKRTHLSVKFCFFVDGLDEYEGDDEDIIRLLQDLAASPSIKICVSSRPWNAFVDAFDDSKWKLVLEELTKHDMWEYVQNMLTKNGDFNKIVEKARGVWLWVFLVVRDLLRDVKGEEDYHFLQRRLDSFPDELEKYFESILGRIDKIHREETARIFRTAVEAVRPLPVLAFKYLGMEQEDPEYFLNVEVSPISQDEAFETARRWRKLLNSRCRDLLEVNSSDSETTFLKYKVDFLHRTVRDFLRDNYQEELRSRTAAHFNPTLSLCKIILALTKGLPVEATFGPIINPLFALVDEFLYYSKELERKCNESNMILLDELDRVNSVHAQTCNFKSHWTNARDPPVPSELFSEYGKCTFLALTVQARLRIYVNEKLEANPDLIQQKQGRPLLDYALRPRRVTPAALPYQLRYENTNVDVRIVSSLVSRGSNPNQRMHIYNGQTVWGLFLSSCYESADQVPQYIKDGWYKTAEYLIDQGSRYLTVSETLEAVFPGEKSTQLKSRMVEASQRRQSQTSLFWRMLGWT</sequence>
<protein>
    <submittedName>
        <fullName evidence="5">Uncharacterized protein</fullName>
    </submittedName>
</protein>
<evidence type="ECO:0000256" key="2">
    <source>
        <dbReference type="SAM" id="Coils"/>
    </source>
</evidence>